<dbReference type="EMBL" id="ML996687">
    <property type="protein sequence ID" value="KAF2405329.1"/>
    <property type="molecule type" value="Genomic_DNA"/>
</dbReference>
<dbReference type="PANTHER" id="PTHR12066:SF0">
    <property type="entry name" value="TELOMERASE REVERSE TRANSCRIPTASE"/>
    <property type="match status" value="1"/>
</dbReference>
<evidence type="ECO:0000256" key="1">
    <source>
        <dbReference type="RuleBase" id="RU365061"/>
    </source>
</evidence>
<feature type="region of interest" description="Disordered" evidence="2">
    <location>
        <begin position="1"/>
        <end position="29"/>
    </location>
</feature>
<dbReference type="GO" id="GO:0070034">
    <property type="term" value="F:telomerase RNA binding"/>
    <property type="evidence" value="ECO:0007669"/>
    <property type="project" value="TreeGrafter"/>
</dbReference>
<dbReference type="GO" id="GO:0046872">
    <property type="term" value="F:metal ion binding"/>
    <property type="evidence" value="ECO:0007669"/>
    <property type="project" value="UniProtKB-KW"/>
</dbReference>
<comment type="similarity">
    <text evidence="1">Belongs to the reverse transcriptase family. Telomerase subfamily.</text>
</comment>
<keyword evidence="1" id="KW-0779">Telomere</keyword>
<organism evidence="3 4">
    <name type="scientific">Trichodelitschia bisporula</name>
    <dbReference type="NCBI Taxonomy" id="703511"/>
    <lineage>
        <taxon>Eukaryota</taxon>
        <taxon>Fungi</taxon>
        <taxon>Dikarya</taxon>
        <taxon>Ascomycota</taxon>
        <taxon>Pezizomycotina</taxon>
        <taxon>Dothideomycetes</taxon>
        <taxon>Dothideomycetes incertae sedis</taxon>
        <taxon>Phaeotrichales</taxon>
        <taxon>Phaeotrichaceae</taxon>
        <taxon>Trichodelitschia</taxon>
    </lineage>
</organism>
<keyword evidence="1" id="KW-0808">Transferase</keyword>
<gene>
    <name evidence="3" type="ORF">EJ06DRAFT_21811</name>
</gene>
<accession>A0A6G1IB85</accession>
<keyword evidence="1" id="KW-0158">Chromosome</keyword>
<evidence type="ECO:0000313" key="3">
    <source>
        <dbReference type="EMBL" id="KAF2405329.1"/>
    </source>
</evidence>
<evidence type="ECO:0000256" key="2">
    <source>
        <dbReference type="SAM" id="MobiDB-lite"/>
    </source>
</evidence>
<keyword evidence="1" id="KW-0479">Metal-binding</keyword>
<dbReference type="PANTHER" id="PTHR12066">
    <property type="entry name" value="TELOMERASE REVERSE TRANSCRIPTASE"/>
    <property type="match status" value="1"/>
</dbReference>
<protein>
    <recommendedName>
        <fullName evidence="1">Telomerase reverse transcriptase</fullName>
        <ecNumber evidence="1">2.7.7.49</ecNumber>
    </recommendedName>
    <alternativeName>
        <fullName evidence="1">Telomerase catalytic subunit</fullName>
    </alternativeName>
</protein>
<dbReference type="OrthoDB" id="289721at2759"/>
<proteinExistence type="inferred from homology"/>
<keyword evidence="1" id="KW-0460">Magnesium</keyword>
<dbReference type="GO" id="GO:0000781">
    <property type="term" value="C:chromosome, telomeric region"/>
    <property type="evidence" value="ECO:0007669"/>
    <property type="project" value="UniProtKB-SubCell"/>
</dbReference>
<dbReference type="AlphaFoldDB" id="A0A6G1IB85"/>
<comment type="catalytic activity">
    <reaction evidence="1">
        <text>DNA(n) + a 2'-deoxyribonucleoside 5'-triphosphate = DNA(n+1) + diphosphate</text>
        <dbReference type="Rhea" id="RHEA:22508"/>
        <dbReference type="Rhea" id="RHEA-COMP:17339"/>
        <dbReference type="Rhea" id="RHEA-COMP:17340"/>
        <dbReference type="ChEBI" id="CHEBI:33019"/>
        <dbReference type="ChEBI" id="CHEBI:61560"/>
        <dbReference type="ChEBI" id="CHEBI:173112"/>
        <dbReference type="EC" id="2.7.7.49"/>
    </reaction>
</comment>
<dbReference type="GO" id="GO:0042162">
    <property type="term" value="F:telomeric DNA binding"/>
    <property type="evidence" value="ECO:0007669"/>
    <property type="project" value="TreeGrafter"/>
</dbReference>
<keyword evidence="1" id="KW-0539">Nucleus</keyword>
<comment type="function">
    <text evidence="1">Telomerase is a ribonucleoprotein enzyme essential for the replication of chromosome termini in most eukaryotes. It elongates telomeres. It is a reverse transcriptase that adds simple sequence repeats to chromosome ends by copying a template sequence within the RNA component of the enzyme.</text>
</comment>
<keyword evidence="4" id="KW-1185">Reference proteome</keyword>
<dbReference type="Proteomes" id="UP000799640">
    <property type="component" value="Unassembled WGS sequence"/>
</dbReference>
<comment type="subcellular location">
    <subcellularLocation>
        <location evidence="1">Nucleus</location>
    </subcellularLocation>
    <subcellularLocation>
        <location evidence="1">Chromosome</location>
        <location evidence="1">Telomere</location>
    </subcellularLocation>
</comment>
<dbReference type="GO" id="GO:0007004">
    <property type="term" value="P:telomere maintenance via telomerase"/>
    <property type="evidence" value="ECO:0007669"/>
    <property type="project" value="TreeGrafter"/>
</dbReference>
<keyword evidence="1" id="KW-0695">RNA-directed DNA polymerase</keyword>
<keyword evidence="1" id="KW-0548">Nucleotidyltransferase</keyword>
<dbReference type="EC" id="2.7.7.49" evidence="1"/>
<dbReference type="InterPro" id="IPR003545">
    <property type="entry name" value="Telomerase_RT"/>
</dbReference>
<dbReference type="GO" id="GO:0000333">
    <property type="term" value="C:telomerase catalytic core complex"/>
    <property type="evidence" value="ECO:0007669"/>
    <property type="project" value="TreeGrafter"/>
</dbReference>
<reference evidence="3" key="1">
    <citation type="journal article" date="2020" name="Stud. Mycol.">
        <title>101 Dothideomycetes genomes: a test case for predicting lifestyles and emergence of pathogens.</title>
        <authorList>
            <person name="Haridas S."/>
            <person name="Albert R."/>
            <person name="Binder M."/>
            <person name="Bloem J."/>
            <person name="Labutti K."/>
            <person name="Salamov A."/>
            <person name="Andreopoulos B."/>
            <person name="Baker S."/>
            <person name="Barry K."/>
            <person name="Bills G."/>
            <person name="Bluhm B."/>
            <person name="Cannon C."/>
            <person name="Castanera R."/>
            <person name="Culley D."/>
            <person name="Daum C."/>
            <person name="Ezra D."/>
            <person name="Gonzalez J."/>
            <person name="Henrissat B."/>
            <person name="Kuo A."/>
            <person name="Liang C."/>
            <person name="Lipzen A."/>
            <person name="Lutzoni F."/>
            <person name="Magnuson J."/>
            <person name="Mondo S."/>
            <person name="Nolan M."/>
            <person name="Ohm R."/>
            <person name="Pangilinan J."/>
            <person name="Park H.-J."/>
            <person name="Ramirez L."/>
            <person name="Alfaro M."/>
            <person name="Sun H."/>
            <person name="Tritt A."/>
            <person name="Yoshinaga Y."/>
            <person name="Zwiers L.-H."/>
            <person name="Turgeon B."/>
            <person name="Goodwin S."/>
            <person name="Spatafora J."/>
            <person name="Crous P."/>
            <person name="Grigoriev I."/>
        </authorList>
    </citation>
    <scope>NUCLEOTIDE SEQUENCE</scope>
    <source>
        <strain evidence="3">CBS 262.69</strain>
    </source>
</reference>
<dbReference type="GO" id="GO:0003720">
    <property type="term" value="F:telomerase activity"/>
    <property type="evidence" value="ECO:0007669"/>
    <property type="project" value="InterPro"/>
</dbReference>
<evidence type="ECO:0000313" key="4">
    <source>
        <dbReference type="Proteomes" id="UP000799640"/>
    </source>
</evidence>
<name>A0A6G1IB85_9PEZI</name>
<sequence length="301" mass="33274">MPKRKRPTKPGSSQKRVKPTDASSSPKLTTHPILHHYFHRVQPLRDWLIAQFPAGAPRAKVLARLTNRPSSATTETVAEAERRAVIVLLDSVLVASANEARDPRRKQERARDLAAFSQECPSSTIGKPDAQTHQAEAVNYVVRQLLRRADRAKDLLSHGFELASDNGLHEAQHVPGVVYGAKNRHYEALTSPPWSALLSLLGRNGELLIIDLLLDCWVFAPPAPGASSLEQMSGVPLSELPLLRAEEEPPANRAKKDVKSAAAIRFVRHRMFYAKAMLNAKGGVRFGMRHIRESASHMLQG</sequence>